<organism evidence="4 5">
    <name type="scientific">Actinokineospora diospyrosa</name>
    <dbReference type="NCBI Taxonomy" id="103728"/>
    <lineage>
        <taxon>Bacteria</taxon>
        <taxon>Bacillati</taxon>
        <taxon>Actinomycetota</taxon>
        <taxon>Actinomycetes</taxon>
        <taxon>Pseudonocardiales</taxon>
        <taxon>Pseudonocardiaceae</taxon>
        <taxon>Actinokineospora</taxon>
    </lineage>
</organism>
<sequence>MISAMMLRSLREQVASHARLLAEAGLVLGTAGNLSARQGDLVAVTPTGARLADLRAEHVTVVDQHGDVVEGSLAPTSELDLHLGVYRRYRAGAVVHTHAPMATALSLVLDELPCVHYQLMELGGTVPVAPYRTFGTTELADAVLDVLEGHTAALMANHGAITFGADLATAATRAQLLEWGCELYWKAAQLGKPRALDRAERADYDRQVTRLRYGVTRELDQRG</sequence>
<dbReference type="PANTHER" id="PTHR22789">
    <property type="entry name" value="FUCULOSE PHOSPHATE ALDOLASE"/>
    <property type="match status" value="1"/>
</dbReference>
<reference evidence="4 5" key="1">
    <citation type="submission" date="2022-06" db="EMBL/GenBank/DDBJ databases">
        <title>Genomic Encyclopedia of Archaeal and Bacterial Type Strains, Phase II (KMG-II): from individual species to whole genera.</title>
        <authorList>
            <person name="Goeker M."/>
        </authorList>
    </citation>
    <scope>NUCLEOTIDE SEQUENCE [LARGE SCALE GENOMIC DNA]</scope>
    <source>
        <strain evidence="4 5">DSM 44255</strain>
    </source>
</reference>
<dbReference type="InterPro" id="IPR001303">
    <property type="entry name" value="Aldolase_II/adducin_N"/>
</dbReference>
<dbReference type="SUPFAM" id="SSF53639">
    <property type="entry name" value="AraD/HMP-PK domain-like"/>
    <property type="match status" value="1"/>
</dbReference>
<dbReference type="InterPro" id="IPR036409">
    <property type="entry name" value="Aldolase_II/adducin_N_sf"/>
</dbReference>
<keyword evidence="5" id="KW-1185">Reference proteome</keyword>
<evidence type="ECO:0000256" key="2">
    <source>
        <dbReference type="ARBA" id="ARBA00023239"/>
    </source>
</evidence>
<dbReference type="Proteomes" id="UP001205185">
    <property type="component" value="Unassembled WGS sequence"/>
</dbReference>
<evidence type="ECO:0000256" key="1">
    <source>
        <dbReference type="ARBA" id="ARBA00022723"/>
    </source>
</evidence>
<dbReference type="Pfam" id="PF00596">
    <property type="entry name" value="Aldolase_II"/>
    <property type="match status" value="1"/>
</dbReference>
<proteinExistence type="predicted"/>
<dbReference type="SMART" id="SM01007">
    <property type="entry name" value="Aldolase_II"/>
    <property type="match status" value="1"/>
</dbReference>
<keyword evidence="1" id="KW-0479">Metal-binding</keyword>
<protein>
    <submittedName>
        <fullName evidence="4">L-fuculose-phosphate aldolase</fullName>
    </submittedName>
</protein>
<comment type="caution">
    <text evidence="4">The sequence shown here is derived from an EMBL/GenBank/DDBJ whole genome shotgun (WGS) entry which is preliminary data.</text>
</comment>
<name>A0ABT1I504_9PSEU</name>
<dbReference type="InterPro" id="IPR050197">
    <property type="entry name" value="Aldolase_class_II_sugar_metab"/>
</dbReference>
<dbReference type="PANTHER" id="PTHR22789:SF0">
    <property type="entry name" value="3-OXO-TETRONATE 4-PHOSPHATE DECARBOXYLASE-RELATED"/>
    <property type="match status" value="1"/>
</dbReference>
<keyword evidence="2" id="KW-0456">Lyase</keyword>
<evidence type="ECO:0000259" key="3">
    <source>
        <dbReference type="SMART" id="SM01007"/>
    </source>
</evidence>
<accession>A0ABT1I504</accession>
<dbReference type="EMBL" id="JAMTCO010000001">
    <property type="protein sequence ID" value="MCP2267652.1"/>
    <property type="molecule type" value="Genomic_DNA"/>
</dbReference>
<gene>
    <name evidence="4" type="ORF">LV75_000134</name>
</gene>
<feature type="domain" description="Class II aldolase/adducin N-terminal" evidence="3">
    <location>
        <begin position="12"/>
        <end position="185"/>
    </location>
</feature>
<dbReference type="Gene3D" id="3.40.225.10">
    <property type="entry name" value="Class II aldolase/adducin N-terminal domain"/>
    <property type="match status" value="1"/>
</dbReference>
<evidence type="ECO:0000313" key="4">
    <source>
        <dbReference type="EMBL" id="MCP2267652.1"/>
    </source>
</evidence>
<evidence type="ECO:0000313" key="5">
    <source>
        <dbReference type="Proteomes" id="UP001205185"/>
    </source>
</evidence>